<feature type="region of interest" description="Disordered" evidence="1">
    <location>
        <begin position="72"/>
        <end position="104"/>
    </location>
</feature>
<dbReference type="EMBL" id="CT573213">
    <property type="protein sequence ID" value="CAJ59683.1"/>
    <property type="molecule type" value="Genomic_DNA"/>
</dbReference>
<name>Q0RRY2_FRAAA</name>
<reference evidence="2 3" key="1">
    <citation type="journal article" date="2007" name="Genome Res.">
        <title>Genome characteristics of facultatively symbiotic Frankia sp. strains reflect host range and host plant biogeography.</title>
        <authorList>
            <person name="Normand P."/>
            <person name="Lapierre P."/>
            <person name="Tisa L.S."/>
            <person name="Gogarten J.P."/>
            <person name="Alloisio N."/>
            <person name="Bagnarol E."/>
            <person name="Bassi C.A."/>
            <person name="Berry A.M."/>
            <person name="Bickhart D.M."/>
            <person name="Choisne N."/>
            <person name="Couloux A."/>
            <person name="Cournoyer B."/>
            <person name="Cruveiller S."/>
            <person name="Daubin V."/>
            <person name="Demange N."/>
            <person name="Francino M.P."/>
            <person name="Goltsman E."/>
            <person name="Huang Y."/>
            <person name="Kopp O.R."/>
            <person name="Labarre L."/>
            <person name="Lapidus A."/>
            <person name="Lavire C."/>
            <person name="Marechal J."/>
            <person name="Martinez M."/>
            <person name="Mastronunzio J.E."/>
            <person name="Mullin B.C."/>
            <person name="Niemann J."/>
            <person name="Pujic P."/>
            <person name="Rawnsley T."/>
            <person name="Rouy Z."/>
            <person name="Schenowitz C."/>
            <person name="Sellstedt A."/>
            <person name="Tavares F."/>
            <person name="Tomkins J.P."/>
            <person name="Vallenet D."/>
            <person name="Valverde C."/>
            <person name="Wall L.G."/>
            <person name="Wang Y."/>
            <person name="Medigue C."/>
            <person name="Benson D.R."/>
        </authorList>
    </citation>
    <scope>NUCLEOTIDE SEQUENCE [LARGE SCALE GENOMIC DNA]</scope>
    <source>
        <strain evidence="3">DSM 45986 / CECT 9034 / ACN14a</strain>
    </source>
</reference>
<organism evidence="2 3">
    <name type="scientific">Frankia alni (strain DSM 45986 / CECT 9034 / ACN14a)</name>
    <dbReference type="NCBI Taxonomy" id="326424"/>
    <lineage>
        <taxon>Bacteria</taxon>
        <taxon>Bacillati</taxon>
        <taxon>Actinomycetota</taxon>
        <taxon>Actinomycetes</taxon>
        <taxon>Frankiales</taxon>
        <taxon>Frankiaceae</taxon>
        <taxon>Frankia</taxon>
    </lineage>
</organism>
<feature type="compositionally biased region" description="Low complexity" evidence="1">
    <location>
        <begin position="72"/>
        <end position="89"/>
    </location>
</feature>
<dbReference type="AlphaFoldDB" id="Q0RRY2"/>
<keyword evidence="3" id="KW-1185">Reference proteome</keyword>
<gene>
    <name evidence="2" type="ordered locus">FRAAL1018</name>
</gene>
<dbReference type="HOGENOM" id="CLU_190603_0_0_11"/>
<protein>
    <recommendedName>
        <fullName evidence="4">Insertion element protein</fullName>
    </recommendedName>
</protein>
<dbReference type="STRING" id="326424.FRAAL1018"/>
<dbReference type="KEGG" id="fal:FRAAL1018"/>
<dbReference type="eggNOG" id="COG3677">
    <property type="taxonomic scope" value="Bacteria"/>
</dbReference>
<evidence type="ECO:0000313" key="2">
    <source>
        <dbReference type="EMBL" id="CAJ59683.1"/>
    </source>
</evidence>
<evidence type="ECO:0008006" key="4">
    <source>
        <dbReference type="Google" id="ProtNLM"/>
    </source>
</evidence>
<dbReference type="Proteomes" id="UP000000657">
    <property type="component" value="Chromosome"/>
</dbReference>
<proteinExistence type="predicted"/>
<sequence>MAEPEQGRRAGVAMAGSDRAVPFYCPYCGEEDIVPEPAPDGVGTGHGHWACRSCRRAFRLNLTALAVAAGPVGATPAGRPAGRPDAAGDQTARRGAARDDEETS</sequence>
<evidence type="ECO:0000313" key="3">
    <source>
        <dbReference type="Proteomes" id="UP000000657"/>
    </source>
</evidence>
<accession>Q0RRY2</accession>
<evidence type="ECO:0000256" key="1">
    <source>
        <dbReference type="SAM" id="MobiDB-lite"/>
    </source>
</evidence>